<sequence length="118" mass="12877">MVTLVMAVASLAGSAYTYIAGARRKEMDAVNARIKRVEDDLADHKRRGEGSRHELRERLVTVERDLGQLPTKDSFHELALSTARIEGDLKGLSASVGASLASSKRVEEWLLQNKGSVG</sequence>
<dbReference type="AlphaFoldDB" id="A0A1E3VJ33"/>
<evidence type="ECO:0000313" key="1">
    <source>
        <dbReference type="EMBL" id="ODR93540.1"/>
    </source>
</evidence>
<dbReference type="STRING" id="1774970.AUC70_11800"/>
<keyword evidence="2" id="KW-1185">Reference proteome</keyword>
<reference evidence="1 2" key="1">
    <citation type="journal article" date="2016" name="Environ. Microbiol.">
        <title>New Methyloceanibacter diversity from North Sea sediments includes methanotroph containing solely the soluble methane monooxygenase.</title>
        <authorList>
            <person name="Vekeman B."/>
            <person name="Kerckhof F.M."/>
            <person name="Cremers G."/>
            <person name="de Vos P."/>
            <person name="Vandamme P."/>
            <person name="Boon N."/>
            <person name="Op den Camp H.J."/>
            <person name="Heylen K."/>
        </authorList>
    </citation>
    <scope>NUCLEOTIDE SEQUENCE [LARGE SCALE GENOMIC DNA]</scope>
    <source>
        <strain evidence="1 2">R-67176</strain>
    </source>
</reference>
<accession>A0A1E3VJ33</accession>
<proteinExistence type="predicted"/>
<organism evidence="1 2">
    <name type="scientific">Methyloceanibacter stevinii</name>
    <dbReference type="NCBI Taxonomy" id="1774970"/>
    <lineage>
        <taxon>Bacteria</taxon>
        <taxon>Pseudomonadati</taxon>
        <taxon>Pseudomonadota</taxon>
        <taxon>Alphaproteobacteria</taxon>
        <taxon>Hyphomicrobiales</taxon>
        <taxon>Hyphomicrobiaceae</taxon>
        <taxon>Methyloceanibacter</taxon>
    </lineage>
</organism>
<evidence type="ECO:0000313" key="2">
    <source>
        <dbReference type="Proteomes" id="UP000094172"/>
    </source>
</evidence>
<protein>
    <recommendedName>
        <fullName evidence="3">DUF2730 family protein</fullName>
    </recommendedName>
</protein>
<gene>
    <name evidence="1" type="ORF">AUC70_11800</name>
</gene>
<dbReference type="EMBL" id="LPWE01000014">
    <property type="protein sequence ID" value="ODR93540.1"/>
    <property type="molecule type" value="Genomic_DNA"/>
</dbReference>
<comment type="caution">
    <text evidence="1">The sequence shown here is derived from an EMBL/GenBank/DDBJ whole genome shotgun (WGS) entry which is preliminary data.</text>
</comment>
<name>A0A1E3VJ33_9HYPH</name>
<evidence type="ECO:0008006" key="3">
    <source>
        <dbReference type="Google" id="ProtNLM"/>
    </source>
</evidence>
<dbReference type="Proteomes" id="UP000094172">
    <property type="component" value="Unassembled WGS sequence"/>
</dbReference>